<dbReference type="EMBL" id="JAYKXN010000007">
    <property type="protein sequence ID" value="KAK7271042.1"/>
    <property type="molecule type" value="Genomic_DNA"/>
</dbReference>
<evidence type="ECO:0000313" key="2">
    <source>
        <dbReference type="EMBL" id="KAK7271042.1"/>
    </source>
</evidence>
<keyword evidence="3" id="KW-1185">Reference proteome</keyword>
<gene>
    <name evidence="2" type="ORF">RJT34_26631</name>
</gene>
<name>A0AAN9I992_CLITE</name>
<dbReference type="AlphaFoldDB" id="A0AAN9I992"/>
<organism evidence="2 3">
    <name type="scientific">Clitoria ternatea</name>
    <name type="common">Butterfly pea</name>
    <dbReference type="NCBI Taxonomy" id="43366"/>
    <lineage>
        <taxon>Eukaryota</taxon>
        <taxon>Viridiplantae</taxon>
        <taxon>Streptophyta</taxon>
        <taxon>Embryophyta</taxon>
        <taxon>Tracheophyta</taxon>
        <taxon>Spermatophyta</taxon>
        <taxon>Magnoliopsida</taxon>
        <taxon>eudicotyledons</taxon>
        <taxon>Gunneridae</taxon>
        <taxon>Pentapetalae</taxon>
        <taxon>rosids</taxon>
        <taxon>fabids</taxon>
        <taxon>Fabales</taxon>
        <taxon>Fabaceae</taxon>
        <taxon>Papilionoideae</taxon>
        <taxon>50 kb inversion clade</taxon>
        <taxon>NPAAA clade</taxon>
        <taxon>indigoferoid/millettioid clade</taxon>
        <taxon>Phaseoleae</taxon>
        <taxon>Clitoria</taxon>
    </lineage>
</organism>
<feature type="compositionally biased region" description="Basic residues" evidence="1">
    <location>
        <begin position="1"/>
        <end position="10"/>
    </location>
</feature>
<feature type="region of interest" description="Disordered" evidence="1">
    <location>
        <begin position="1"/>
        <end position="32"/>
    </location>
</feature>
<comment type="caution">
    <text evidence="2">The sequence shown here is derived from an EMBL/GenBank/DDBJ whole genome shotgun (WGS) entry which is preliminary data.</text>
</comment>
<evidence type="ECO:0000256" key="1">
    <source>
        <dbReference type="SAM" id="MobiDB-lite"/>
    </source>
</evidence>
<reference evidence="2 3" key="1">
    <citation type="submission" date="2024-01" db="EMBL/GenBank/DDBJ databases">
        <title>The genomes of 5 underutilized Papilionoideae crops provide insights into root nodulation and disease resistance.</title>
        <authorList>
            <person name="Yuan L."/>
        </authorList>
    </citation>
    <scope>NUCLEOTIDE SEQUENCE [LARGE SCALE GENOMIC DNA]</scope>
    <source>
        <strain evidence="2">LY-2023</strain>
        <tissue evidence="2">Leaf</tissue>
    </source>
</reference>
<accession>A0AAN9I992</accession>
<evidence type="ECO:0000313" key="3">
    <source>
        <dbReference type="Proteomes" id="UP001359559"/>
    </source>
</evidence>
<sequence>MSTVRGRKNKKKDEANVSMGWQKKRELAQKEEEELRKDIEDLKTLVDNIETMDDGKLKEYIETLPSPSEDLKAPKIKKSKNKVRFSLIF</sequence>
<proteinExistence type="predicted"/>
<protein>
    <submittedName>
        <fullName evidence="2">Uncharacterized protein</fullName>
    </submittedName>
</protein>
<dbReference type="Proteomes" id="UP001359559">
    <property type="component" value="Unassembled WGS sequence"/>
</dbReference>
<feature type="compositionally biased region" description="Basic and acidic residues" evidence="1">
    <location>
        <begin position="23"/>
        <end position="32"/>
    </location>
</feature>